<evidence type="ECO:0008006" key="8">
    <source>
        <dbReference type="Google" id="ProtNLM"/>
    </source>
</evidence>
<dbReference type="SUPFAM" id="SSF144091">
    <property type="entry name" value="Rhomboid-like"/>
    <property type="match status" value="1"/>
</dbReference>
<dbReference type="InterPro" id="IPR035952">
    <property type="entry name" value="Rhomboid-like_sf"/>
</dbReference>
<organism evidence="6 7">
    <name type="scientific">Ruminococcus flavefaciens</name>
    <dbReference type="NCBI Taxonomy" id="1265"/>
    <lineage>
        <taxon>Bacteria</taxon>
        <taxon>Bacillati</taxon>
        <taxon>Bacillota</taxon>
        <taxon>Clostridia</taxon>
        <taxon>Eubacteriales</taxon>
        <taxon>Oscillospiraceae</taxon>
        <taxon>Ruminococcus</taxon>
    </lineage>
</organism>
<evidence type="ECO:0000256" key="3">
    <source>
        <dbReference type="ARBA" id="ARBA00022989"/>
    </source>
</evidence>
<proteinExistence type="predicted"/>
<feature type="transmembrane region" description="Helical" evidence="5">
    <location>
        <begin position="161"/>
        <end position="179"/>
    </location>
</feature>
<sequence>MLNQLLDKLERKFRRFSISNLMLYIVLGMAIFAIADVILMTNPNNKVFLINMITFDRAKIMQGEVWRVLSFVLVPPEFNMIFLAFALYFYWMMGTSLEHQWGSFKFNLFYFTGVIGCIIAGFILGYATNYYLYISLFLAFAILFPNVEIMLFFFIPVKVKWLGLISAAGLAGVFIAGGFQTRIFILLSLANLILFFGKDMFSKIYYTCRRYYYKWKSNK</sequence>
<evidence type="ECO:0000313" key="7">
    <source>
        <dbReference type="Proteomes" id="UP000245720"/>
    </source>
</evidence>
<keyword evidence="2 5" id="KW-0812">Transmembrane</keyword>
<name>A0A315XT71_RUMFL</name>
<feature type="transmembrane region" description="Helical" evidence="5">
    <location>
        <begin position="104"/>
        <end position="124"/>
    </location>
</feature>
<evidence type="ECO:0000256" key="1">
    <source>
        <dbReference type="ARBA" id="ARBA00004141"/>
    </source>
</evidence>
<feature type="transmembrane region" description="Helical" evidence="5">
    <location>
        <begin position="185"/>
        <end position="206"/>
    </location>
</feature>
<dbReference type="Gene3D" id="1.20.1540.10">
    <property type="entry name" value="Rhomboid-like"/>
    <property type="match status" value="1"/>
</dbReference>
<feature type="transmembrane region" description="Helical" evidence="5">
    <location>
        <begin position="130"/>
        <end position="154"/>
    </location>
</feature>
<feature type="transmembrane region" description="Helical" evidence="5">
    <location>
        <begin position="21"/>
        <end position="41"/>
    </location>
</feature>
<dbReference type="GO" id="GO:0016020">
    <property type="term" value="C:membrane"/>
    <property type="evidence" value="ECO:0007669"/>
    <property type="project" value="UniProtKB-SubCell"/>
</dbReference>
<evidence type="ECO:0000256" key="5">
    <source>
        <dbReference type="SAM" id="Phobius"/>
    </source>
</evidence>
<feature type="transmembrane region" description="Helical" evidence="5">
    <location>
        <begin position="68"/>
        <end position="92"/>
    </location>
</feature>
<dbReference type="Proteomes" id="UP000245720">
    <property type="component" value="Unassembled WGS sequence"/>
</dbReference>
<reference evidence="6 7" key="1">
    <citation type="submission" date="2018-05" db="EMBL/GenBank/DDBJ databases">
        <title>The Hungate 1000. A catalogue of reference genomes from the rumen microbiome.</title>
        <authorList>
            <person name="Kelly W."/>
        </authorList>
    </citation>
    <scope>NUCLEOTIDE SEQUENCE [LARGE SCALE GENOMIC DNA]</scope>
    <source>
        <strain evidence="6 7">SAb67</strain>
    </source>
</reference>
<keyword evidence="3 5" id="KW-1133">Transmembrane helix</keyword>
<comment type="subcellular location">
    <subcellularLocation>
        <location evidence="1">Membrane</location>
        <topology evidence="1">Multi-pass membrane protein</topology>
    </subcellularLocation>
</comment>
<dbReference type="AlphaFoldDB" id="A0A315XT71"/>
<accession>A0A315XT71</accession>
<dbReference type="OrthoDB" id="9778756at2"/>
<gene>
    <name evidence="6" type="ORF">IE37_03245</name>
</gene>
<evidence type="ECO:0000256" key="2">
    <source>
        <dbReference type="ARBA" id="ARBA00022692"/>
    </source>
</evidence>
<evidence type="ECO:0000313" key="6">
    <source>
        <dbReference type="EMBL" id="PWJ09951.1"/>
    </source>
</evidence>
<dbReference type="RefSeq" id="WP_109727909.1">
    <property type="nucleotide sequence ID" value="NZ_QGDI01000017.1"/>
</dbReference>
<keyword evidence="4 5" id="KW-0472">Membrane</keyword>
<evidence type="ECO:0000256" key="4">
    <source>
        <dbReference type="ARBA" id="ARBA00023136"/>
    </source>
</evidence>
<protein>
    <recommendedName>
        <fullName evidence="8">Rhomboid family protein</fullName>
    </recommendedName>
</protein>
<comment type="caution">
    <text evidence="6">The sequence shown here is derived from an EMBL/GenBank/DDBJ whole genome shotgun (WGS) entry which is preliminary data.</text>
</comment>
<dbReference type="EMBL" id="QGDI01000017">
    <property type="protein sequence ID" value="PWJ09951.1"/>
    <property type="molecule type" value="Genomic_DNA"/>
</dbReference>